<dbReference type="EMBL" id="CM000951">
    <property type="protein sequence ID" value="EFH28717.1"/>
    <property type="molecule type" value="Genomic_DNA"/>
</dbReference>
<feature type="compositionally biased region" description="Low complexity" evidence="1">
    <location>
        <begin position="132"/>
        <end position="152"/>
    </location>
</feature>
<evidence type="ECO:0000313" key="3">
    <source>
        <dbReference type="Proteomes" id="UP000002785"/>
    </source>
</evidence>
<name>D6XAF8_STRX2</name>
<dbReference type="HOGENOM" id="CLU_1478223_0_0_11"/>
<feature type="compositionally biased region" description="Basic and acidic residues" evidence="1">
    <location>
        <begin position="157"/>
        <end position="170"/>
    </location>
</feature>
<gene>
    <name evidence="2" type="ORF">SSEG_10960</name>
</gene>
<feature type="region of interest" description="Disordered" evidence="1">
    <location>
        <begin position="104"/>
        <end position="183"/>
    </location>
</feature>
<accession>D6XAF8</accession>
<evidence type="ECO:0000313" key="2">
    <source>
        <dbReference type="EMBL" id="EFH28717.1"/>
    </source>
</evidence>
<keyword evidence="3" id="KW-1185">Reference proteome</keyword>
<protein>
    <recommendedName>
        <fullName evidence="4">TIR domain-containing protein</fullName>
    </recommendedName>
</protein>
<feature type="compositionally biased region" description="Low complexity" evidence="1">
    <location>
        <begin position="104"/>
        <end position="118"/>
    </location>
</feature>
<dbReference type="AlphaFoldDB" id="D6XAF8"/>
<evidence type="ECO:0000256" key="1">
    <source>
        <dbReference type="SAM" id="MobiDB-lite"/>
    </source>
</evidence>
<feature type="non-terminal residue" evidence="2">
    <location>
        <position position="183"/>
    </location>
</feature>
<organism evidence="2 3">
    <name type="scientific">Streptomyces sviceus (strain ATCC 29083 / DSM 924 / JCM 4929 / NBRC 13980 / NCIMB 11184 / NRRL 5439 / UC 5370)</name>
    <dbReference type="NCBI Taxonomy" id="463191"/>
    <lineage>
        <taxon>Bacteria</taxon>
        <taxon>Bacillati</taxon>
        <taxon>Actinomycetota</taxon>
        <taxon>Actinomycetes</taxon>
        <taxon>Kitasatosporales</taxon>
        <taxon>Streptomycetaceae</taxon>
        <taxon>Streptomyces</taxon>
    </lineage>
</organism>
<sequence>MVPVYRYAVSYAHGRDEAWVARFLDELRRRLDAADGPRFRRLVPPAAPTGGRDEGSYGVGTADIVLALCSPAYFNEGPAQRDWAVLALRRSLGQARTGVAPQLALPPGLGAGRPAAAGAGRGGRRPLGGPAGRVPLAGAGAADHAGRAAPRGVGPGARRDRGPHDRDGHGRRGGTRAGRPVGR</sequence>
<dbReference type="Proteomes" id="UP000002785">
    <property type="component" value="Chromosome"/>
</dbReference>
<reference evidence="2" key="1">
    <citation type="submission" date="2009-10" db="EMBL/GenBank/DDBJ databases">
        <title>The genome sequence of Streptomyces sviceus strain ATCC 29083.</title>
        <authorList>
            <consortium name="The Broad Institute Genome Sequencing Platform"/>
            <consortium name="Broad Institute Microbial Sequencing Center"/>
            <person name="Fischbach M."/>
            <person name="Godfrey P."/>
            <person name="Ward D."/>
            <person name="Young S."/>
            <person name="Zeng Q."/>
            <person name="Koehrsen M."/>
            <person name="Alvarado L."/>
            <person name="Berlin A.M."/>
            <person name="Bochicchio J."/>
            <person name="Borenstein D."/>
            <person name="Chapman S.B."/>
            <person name="Chen Z."/>
            <person name="Engels R."/>
            <person name="Freedman E."/>
            <person name="Gellesch M."/>
            <person name="Goldberg J."/>
            <person name="Griggs A."/>
            <person name="Gujja S."/>
            <person name="Heilman E.R."/>
            <person name="Heiman D.I."/>
            <person name="Hepburn T.A."/>
            <person name="Howarth C."/>
            <person name="Jen D."/>
            <person name="Larson L."/>
            <person name="Lewis B."/>
            <person name="Mehta T."/>
            <person name="Park D."/>
            <person name="Pearson M."/>
            <person name="Richards J."/>
            <person name="Roberts A."/>
            <person name="Saif S."/>
            <person name="Shea T.D."/>
            <person name="Shenoy N."/>
            <person name="Sisk P."/>
            <person name="Stolte C."/>
            <person name="Sykes S.N."/>
            <person name="Thomson T."/>
            <person name="Walk T."/>
            <person name="White J."/>
            <person name="Yandava C."/>
            <person name="Straight P."/>
            <person name="Clardy J."/>
            <person name="Hung D."/>
            <person name="Kolter R."/>
            <person name="Mekalanos J."/>
            <person name="Walker S."/>
            <person name="Walsh C.T."/>
            <person name="Wieland-Brown L.C."/>
            <person name="Haas B."/>
            <person name="Nusbaum C."/>
            <person name="Birren B."/>
        </authorList>
    </citation>
    <scope>NUCLEOTIDE SEQUENCE [LARGE SCALE GENOMIC DNA]</scope>
    <source>
        <strain evidence="2">ATCC 29083</strain>
    </source>
</reference>
<evidence type="ECO:0008006" key="4">
    <source>
        <dbReference type="Google" id="ProtNLM"/>
    </source>
</evidence>
<proteinExistence type="predicted"/>
<feature type="compositionally biased region" description="Gly residues" evidence="1">
    <location>
        <begin position="119"/>
        <end position="131"/>
    </location>
</feature>